<name>A0A523UX04_UNCT6</name>
<feature type="domain" description="Putative oxidoreductase/dehydrogenase Rossmann-like" evidence="1">
    <location>
        <begin position="20"/>
        <end position="75"/>
    </location>
</feature>
<organism evidence="2 3">
    <name type="scientific">candidate division TA06 bacterium</name>
    <dbReference type="NCBI Taxonomy" id="2250710"/>
    <lineage>
        <taxon>Bacteria</taxon>
        <taxon>Bacteria division TA06</taxon>
    </lineage>
</organism>
<sequence>MSYSLWLTAYSLHSLEAVLAKITIIGLGRVGTALGILLSKAGHQIVSAFDINPASSLLSLRGASATKQSRCANVAQTAKD</sequence>
<dbReference type="Pfam" id="PF10727">
    <property type="entry name" value="Rossmann-like"/>
    <property type="match status" value="1"/>
</dbReference>
<evidence type="ECO:0000259" key="1">
    <source>
        <dbReference type="Pfam" id="PF10727"/>
    </source>
</evidence>
<gene>
    <name evidence="2" type="ORF">E3J62_02485</name>
</gene>
<dbReference type="Gene3D" id="3.40.50.720">
    <property type="entry name" value="NAD(P)-binding Rossmann-like Domain"/>
    <property type="match status" value="1"/>
</dbReference>
<dbReference type="SUPFAM" id="SSF51735">
    <property type="entry name" value="NAD(P)-binding Rossmann-fold domains"/>
    <property type="match status" value="1"/>
</dbReference>
<evidence type="ECO:0000313" key="2">
    <source>
        <dbReference type="EMBL" id="TET47065.1"/>
    </source>
</evidence>
<accession>A0A523UX04</accession>
<reference evidence="2 3" key="1">
    <citation type="submission" date="2019-03" db="EMBL/GenBank/DDBJ databases">
        <title>Metabolic potential of uncultured bacteria and archaea associated with petroleum seepage in deep-sea sediments.</title>
        <authorList>
            <person name="Dong X."/>
            <person name="Hubert C."/>
        </authorList>
    </citation>
    <scope>NUCLEOTIDE SEQUENCE [LARGE SCALE GENOMIC DNA]</scope>
    <source>
        <strain evidence="2">E44_bin18</strain>
    </source>
</reference>
<dbReference type="InterPro" id="IPR036291">
    <property type="entry name" value="NAD(P)-bd_dom_sf"/>
</dbReference>
<comment type="caution">
    <text evidence="2">The sequence shown here is derived from an EMBL/GenBank/DDBJ whole genome shotgun (WGS) entry which is preliminary data.</text>
</comment>
<dbReference type="AlphaFoldDB" id="A0A523UX04"/>
<proteinExistence type="predicted"/>
<dbReference type="Proteomes" id="UP000315525">
    <property type="component" value="Unassembled WGS sequence"/>
</dbReference>
<protein>
    <recommendedName>
        <fullName evidence="1">Putative oxidoreductase/dehydrogenase Rossmann-like domain-containing protein</fullName>
    </recommendedName>
</protein>
<dbReference type="EMBL" id="SOJN01000035">
    <property type="protein sequence ID" value="TET47065.1"/>
    <property type="molecule type" value="Genomic_DNA"/>
</dbReference>
<dbReference type="InterPro" id="IPR019665">
    <property type="entry name" value="OxRdtase/DH_put_Rossmann_dom"/>
</dbReference>
<evidence type="ECO:0000313" key="3">
    <source>
        <dbReference type="Proteomes" id="UP000315525"/>
    </source>
</evidence>